<dbReference type="Gene3D" id="3.20.20.100">
    <property type="entry name" value="NADP-dependent oxidoreductase domain"/>
    <property type="match status" value="1"/>
</dbReference>
<dbReference type="STRING" id="454194.PYK22_03098"/>
<reference evidence="3 4" key="2">
    <citation type="submission" date="2015-01" db="EMBL/GenBank/DDBJ databases">
        <title>Complete genome sequence of Pyrinomonas methylaliphatogenes type strain K22T.</title>
        <authorList>
            <person name="Lee K.C.Y."/>
            <person name="Power J.F."/>
            <person name="Dunfield P.F."/>
            <person name="Morgan X.C."/>
            <person name="Huttenhower C."/>
            <person name="Stott M.B."/>
        </authorList>
    </citation>
    <scope>NUCLEOTIDE SEQUENCE [LARGE SCALE GENOMIC DNA]</scope>
    <source>
        <strain evidence="3 4">K22</strain>
    </source>
</reference>
<evidence type="ECO:0000256" key="1">
    <source>
        <dbReference type="SAM" id="MobiDB-lite"/>
    </source>
</evidence>
<dbReference type="SUPFAM" id="SSF51430">
    <property type="entry name" value="NAD(P)-linked oxidoreductase"/>
    <property type="match status" value="1"/>
</dbReference>
<sequence>MPHKTSRRDFIRQLAAGGAALAQIGCVRSAESSPMNAQRGLPPSPIPTRKLGRTGVSIPIFGLGGAGQTPLSKPDREAEAIRLIEAALELGVRYFDTAANYGASEEQLGRVLPPYRTQIFLSSKTDQRTRDGAWRELERSLRRLKTDYLDLWQMHHVSFREELDVMMSRGGAIEAIEEAKRQRLIRFCGITGHHDPMVIAEGLRRYPFDVTLIALNAADVHHPRPFIKHALPAARERGVGVVAMKIPAYGRLLRPGLLTITEAISYVLSQPGVSACIIAAENPQQLAQNIQAARNAQALSAEELARLEERTAKAWQEIAFYRAWT</sequence>
<name>A0A0B6X3H3_9BACT</name>
<dbReference type="InterPro" id="IPR019546">
    <property type="entry name" value="TAT_signal_bac_arc"/>
</dbReference>
<dbReference type="CDD" id="cd19100">
    <property type="entry name" value="AKR_unchar"/>
    <property type="match status" value="1"/>
</dbReference>
<dbReference type="InterPro" id="IPR053135">
    <property type="entry name" value="AKR2_Oxidoreductase"/>
</dbReference>
<feature type="domain" description="NADP-dependent oxidoreductase" evidence="2">
    <location>
        <begin position="62"/>
        <end position="252"/>
    </location>
</feature>
<organism evidence="3 4">
    <name type="scientific">Pyrinomonas methylaliphatogenes</name>
    <dbReference type="NCBI Taxonomy" id="454194"/>
    <lineage>
        <taxon>Bacteria</taxon>
        <taxon>Pseudomonadati</taxon>
        <taxon>Acidobacteriota</taxon>
        <taxon>Blastocatellia</taxon>
        <taxon>Blastocatellales</taxon>
        <taxon>Pyrinomonadaceae</taxon>
        <taxon>Pyrinomonas</taxon>
    </lineage>
</organism>
<keyword evidence="4" id="KW-1185">Reference proteome</keyword>
<dbReference type="GO" id="GO:0016491">
    <property type="term" value="F:oxidoreductase activity"/>
    <property type="evidence" value="ECO:0007669"/>
    <property type="project" value="InterPro"/>
</dbReference>
<dbReference type="RefSeq" id="WP_041979308.1">
    <property type="nucleotide sequence ID" value="NZ_CBXV010000008.1"/>
</dbReference>
<dbReference type="InterPro" id="IPR006311">
    <property type="entry name" value="TAT_signal"/>
</dbReference>
<protein>
    <submittedName>
        <fullName evidence="3">Predicted oxidoreductase, aryl-alcohol dehydrogenase like protein</fullName>
    </submittedName>
</protein>
<accession>A0A0B6X3H3</accession>
<dbReference type="PRINTS" id="PR00069">
    <property type="entry name" value="ALDKETRDTASE"/>
</dbReference>
<dbReference type="InterPro" id="IPR020471">
    <property type="entry name" value="AKR"/>
</dbReference>
<dbReference type="NCBIfam" id="TIGR01409">
    <property type="entry name" value="TAT_signal_seq"/>
    <property type="match status" value="1"/>
</dbReference>
<dbReference type="PANTHER" id="PTHR43312:SF1">
    <property type="entry name" value="NADP-DEPENDENT OXIDOREDUCTASE DOMAIN-CONTAINING PROTEIN"/>
    <property type="match status" value="1"/>
</dbReference>
<evidence type="ECO:0000259" key="2">
    <source>
        <dbReference type="Pfam" id="PF00248"/>
    </source>
</evidence>
<proteinExistence type="predicted"/>
<dbReference type="PROSITE" id="PS51318">
    <property type="entry name" value="TAT"/>
    <property type="match status" value="1"/>
</dbReference>
<dbReference type="OrthoDB" id="9773828at2"/>
<dbReference type="EMBL" id="CBXV010000008">
    <property type="protein sequence ID" value="CDM67049.1"/>
    <property type="molecule type" value="Genomic_DNA"/>
</dbReference>
<evidence type="ECO:0000313" key="3">
    <source>
        <dbReference type="EMBL" id="CDM67049.1"/>
    </source>
</evidence>
<feature type="region of interest" description="Disordered" evidence="1">
    <location>
        <begin position="32"/>
        <end position="51"/>
    </location>
</feature>
<gene>
    <name evidence="3" type="ORF">PYK22_03098</name>
</gene>
<dbReference type="PANTHER" id="PTHR43312">
    <property type="entry name" value="D-THREO-ALDOSE 1-DEHYDROGENASE"/>
    <property type="match status" value="1"/>
</dbReference>
<dbReference type="Pfam" id="PF00248">
    <property type="entry name" value="Aldo_ket_red"/>
    <property type="match status" value="1"/>
</dbReference>
<evidence type="ECO:0000313" key="4">
    <source>
        <dbReference type="Proteomes" id="UP000031518"/>
    </source>
</evidence>
<dbReference type="InterPro" id="IPR023210">
    <property type="entry name" value="NADP_OxRdtase_dom"/>
</dbReference>
<dbReference type="InterPro" id="IPR036812">
    <property type="entry name" value="NAD(P)_OxRdtase_dom_sf"/>
</dbReference>
<dbReference type="Proteomes" id="UP000031518">
    <property type="component" value="Unassembled WGS sequence"/>
</dbReference>
<dbReference type="AlphaFoldDB" id="A0A0B6X3H3"/>
<reference evidence="3 4" key="1">
    <citation type="submission" date="2013-12" db="EMBL/GenBank/DDBJ databases">
        <authorList>
            <person name="Stott M."/>
        </authorList>
    </citation>
    <scope>NUCLEOTIDE SEQUENCE [LARGE SCALE GENOMIC DNA]</scope>
    <source>
        <strain evidence="3 4">K22</strain>
    </source>
</reference>